<feature type="domain" description="DUF5655" evidence="1">
    <location>
        <begin position="82"/>
        <end position="180"/>
    </location>
</feature>
<evidence type="ECO:0000313" key="3">
    <source>
        <dbReference type="Proteomes" id="UP001589767"/>
    </source>
</evidence>
<evidence type="ECO:0000313" key="2">
    <source>
        <dbReference type="EMBL" id="MFC0308624.1"/>
    </source>
</evidence>
<dbReference type="EMBL" id="JBHLWB010000002">
    <property type="protein sequence ID" value="MFC0308624.1"/>
    <property type="molecule type" value="Genomic_DNA"/>
</dbReference>
<dbReference type="InterPro" id="IPR043714">
    <property type="entry name" value="DUF5655"/>
</dbReference>
<gene>
    <name evidence="2" type="ORF">ACFFHK_02740</name>
</gene>
<comment type="caution">
    <text evidence="2">The sequence shown here is derived from an EMBL/GenBank/DDBJ whole genome shotgun (WGS) entry which is preliminary data.</text>
</comment>
<name>A0ABV6GZ34_9PAST</name>
<proteinExistence type="predicted"/>
<accession>A0ABV6GZ34</accession>
<evidence type="ECO:0000259" key="1">
    <source>
        <dbReference type="Pfam" id="PF18899"/>
    </source>
</evidence>
<reference evidence="2 3" key="1">
    <citation type="submission" date="2024-09" db="EMBL/GenBank/DDBJ databases">
        <authorList>
            <person name="Sun Q."/>
            <person name="Mori K."/>
        </authorList>
    </citation>
    <scope>NUCLEOTIDE SEQUENCE [LARGE SCALE GENOMIC DNA]</scope>
    <source>
        <strain evidence="2 3">CCM 7539</strain>
    </source>
</reference>
<organism evidence="2 3">
    <name type="scientific">Gallibacterium trehalosifermentans</name>
    <dbReference type="NCBI Taxonomy" id="516935"/>
    <lineage>
        <taxon>Bacteria</taxon>
        <taxon>Pseudomonadati</taxon>
        <taxon>Pseudomonadota</taxon>
        <taxon>Gammaproteobacteria</taxon>
        <taxon>Pasteurellales</taxon>
        <taxon>Pasteurellaceae</taxon>
        <taxon>Gallibacterium</taxon>
    </lineage>
</organism>
<keyword evidence="3" id="KW-1185">Reference proteome</keyword>
<protein>
    <submittedName>
        <fullName evidence="2">DUF5655 domain-containing protein</fullName>
    </submittedName>
</protein>
<dbReference type="Proteomes" id="UP001589767">
    <property type="component" value="Unassembled WGS sequence"/>
</dbReference>
<dbReference type="Pfam" id="PF18899">
    <property type="entry name" value="DUF5655"/>
    <property type="match status" value="1"/>
</dbReference>
<sequence>MIFVSQSFTENQKQATNFKDIAIELYEIKRFANETVLIREIKKSKSATSIKPLTEQTPELNAVAKEIKIYSEEEHQSATTVHIAELYETFREAILALDNDIEIKPQKQYIAFKKQKNIVCLQLQKSKIKIYIGVSAGLLDDAKGLSKNVANVGHNGTGDYLIEVTDTSNLEYIMSLIKQALPR</sequence>
<dbReference type="RefSeq" id="WP_382369007.1">
    <property type="nucleotide sequence ID" value="NZ_JBHLWB010000002.1"/>
</dbReference>